<evidence type="ECO:0000256" key="1">
    <source>
        <dbReference type="SAM" id="Phobius"/>
    </source>
</evidence>
<evidence type="ECO:0008006" key="4">
    <source>
        <dbReference type="Google" id="ProtNLM"/>
    </source>
</evidence>
<dbReference type="Proteomes" id="UP001465976">
    <property type="component" value="Unassembled WGS sequence"/>
</dbReference>
<dbReference type="InterPro" id="IPR052413">
    <property type="entry name" value="SUR7_domain"/>
</dbReference>
<proteinExistence type="predicted"/>
<feature type="transmembrane region" description="Helical" evidence="1">
    <location>
        <begin position="6"/>
        <end position="26"/>
    </location>
</feature>
<dbReference type="PANTHER" id="PTHR28019:SF2">
    <property type="entry name" value="CELL MEMBRANE PROTEIN YLR413W-RELATED"/>
    <property type="match status" value="1"/>
</dbReference>
<keyword evidence="1" id="KW-1133">Transmembrane helix</keyword>
<accession>A0ABR3FQ89</accession>
<name>A0ABR3FQ89_9AGAR</name>
<comment type="caution">
    <text evidence="2">The sequence shown here is derived from an EMBL/GenBank/DDBJ whole genome shotgun (WGS) entry which is preliminary data.</text>
</comment>
<feature type="transmembrane region" description="Helical" evidence="1">
    <location>
        <begin position="148"/>
        <end position="169"/>
    </location>
</feature>
<gene>
    <name evidence="2" type="ORF">V5O48_004393</name>
</gene>
<reference evidence="2 3" key="1">
    <citation type="submission" date="2024-02" db="EMBL/GenBank/DDBJ databases">
        <title>A draft genome for the cacao thread blight pathogen Marasmius crinis-equi.</title>
        <authorList>
            <person name="Cohen S.P."/>
            <person name="Baruah I.K."/>
            <person name="Amoako-Attah I."/>
            <person name="Bukari Y."/>
            <person name="Meinhardt L.W."/>
            <person name="Bailey B.A."/>
        </authorList>
    </citation>
    <scope>NUCLEOTIDE SEQUENCE [LARGE SCALE GENOMIC DNA]</scope>
    <source>
        <strain evidence="2 3">GH-76</strain>
    </source>
</reference>
<dbReference type="Pfam" id="PF06687">
    <property type="entry name" value="SUR7"/>
    <property type="match status" value="1"/>
</dbReference>
<dbReference type="EMBL" id="JBAHYK010000147">
    <property type="protein sequence ID" value="KAL0577595.1"/>
    <property type="molecule type" value="Genomic_DNA"/>
</dbReference>
<keyword evidence="3" id="KW-1185">Reference proteome</keyword>
<keyword evidence="1" id="KW-0472">Membrane</keyword>
<dbReference type="PANTHER" id="PTHR28019">
    <property type="entry name" value="CELL MEMBRANE PROTEIN YLR413W-RELATED"/>
    <property type="match status" value="1"/>
</dbReference>
<evidence type="ECO:0000313" key="2">
    <source>
        <dbReference type="EMBL" id="KAL0577595.1"/>
    </source>
</evidence>
<organism evidence="2 3">
    <name type="scientific">Marasmius crinis-equi</name>
    <dbReference type="NCBI Taxonomy" id="585013"/>
    <lineage>
        <taxon>Eukaryota</taxon>
        <taxon>Fungi</taxon>
        <taxon>Dikarya</taxon>
        <taxon>Basidiomycota</taxon>
        <taxon>Agaricomycotina</taxon>
        <taxon>Agaricomycetes</taxon>
        <taxon>Agaricomycetidae</taxon>
        <taxon>Agaricales</taxon>
        <taxon>Marasmiineae</taxon>
        <taxon>Marasmiaceae</taxon>
        <taxon>Marasmius</taxon>
    </lineage>
</organism>
<sequence length="250" mass="26916">MRGEIFVGFATFLSLASVIILIFAHVGQISTSKVPHSIYMAKVNTSGYGDALTSAFLNPIFGLYTSNASAPLSTRAGLRQVYEFGFYSHCAYVNDTAGICSNSSTAHPYRPYEYLTQDMAANYSTLTDAIILGIPFRDSNSLGQKSKAGYYLILLGTIAAALALLTGVLKYSFTFMISTVSAALSSLFLLIGAALWTVAVTKSNSINNFRIGPDNNRVSLGFTVSIGPALYLVWASFVCMFVSLVPYMIS</sequence>
<keyword evidence="1" id="KW-0812">Transmembrane</keyword>
<protein>
    <recommendedName>
        <fullName evidence="4">Actin cortical patch SUR7/pH-response regulator PalI</fullName>
    </recommendedName>
</protein>
<feature type="transmembrane region" description="Helical" evidence="1">
    <location>
        <begin position="175"/>
        <end position="199"/>
    </location>
</feature>
<dbReference type="InterPro" id="IPR009571">
    <property type="entry name" value="SUR7/Rim9-like_fungi"/>
</dbReference>
<feature type="transmembrane region" description="Helical" evidence="1">
    <location>
        <begin position="220"/>
        <end position="249"/>
    </location>
</feature>
<dbReference type="Gene3D" id="1.20.140.150">
    <property type="match status" value="1"/>
</dbReference>
<evidence type="ECO:0000313" key="3">
    <source>
        <dbReference type="Proteomes" id="UP001465976"/>
    </source>
</evidence>